<dbReference type="Pfam" id="PF08428">
    <property type="entry name" value="Rib"/>
    <property type="match status" value="14"/>
</dbReference>
<feature type="compositionally biased region" description="Low complexity" evidence="5">
    <location>
        <begin position="124"/>
        <end position="139"/>
    </location>
</feature>
<proteinExistence type="predicted"/>
<evidence type="ECO:0000313" key="8">
    <source>
        <dbReference type="EMBL" id="WHQ79793.1"/>
    </source>
</evidence>
<dbReference type="NCBIfam" id="TIGR01167">
    <property type="entry name" value="LPXTG_anchor"/>
    <property type="match status" value="1"/>
</dbReference>
<dbReference type="Gene3D" id="2.60.40.3600">
    <property type="match status" value="1"/>
</dbReference>
<dbReference type="RefSeq" id="WP_283534559.1">
    <property type="nucleotide sequence ID" value="NZ_CP123751.1"/>
</dbReference>
<feature type="compositionally biased region" description="Polar residues" evidence="5">
    <location>
        <begin position="140"/>
        <end position="158"/>
    </location>
</feature>
<keyword evidence="6" id="KW-1133">Transmembrane helix</keyword>
<evidence type="ECO:0000256" key="4">
    <source>
        <dbReference type="ARBA" id="ARBA00023088"/>
    </source>
</evidence>
<feature type="transmembrane region" description="Helical" evidence="6">
    <location>
        <begin position="2368"/>
        <end position="2386"/>
    </location>
</feature>
<feature type="transmembrane region" description="Helical" evidence="6">
    <location>
        <begin position="21"/>
        <end position="43"/>
    </location>
</feature>
<dbReference type="NCBIfam" id="TIGR01168">
    <property type="entry name" value="YSIRK_signal"/>
    <property type="match status" value="1"/>
</dbReference>
<evidence type="ECO:0000256" key="3">
    <source>
        <dbReference type="ARBA" id="ARBA00022729"/>
    </source>
</evidence>
<dbReference type="InterPro" id="IPR019931">
    <property type="entry name" value="LPXTG_anchor"/>
</dbReference>
<evidence type="ECO:0000313" key="9">
    <source>
        <dbReference type="Proteomes" id="UP001238155"/>
    </source>
</evidence>
<name>A0AAJ6K4K2_9LACO</name>
<gene>
    <name evidence="8" type="ORF">QFF56_07535</name>
</gene>
<feature type="domain" description="Gram-positive cocci surface proteins LPxTG" evidence="7">
    <location>
        <begin position="2355"/>
        <end position="2391"/>
    </location>
</feature>
<dbReference type="InterPro" id="IPR012706">
    <property type="entry name" value="Rib_alpha_Esp_rpt"/>
</dbReference>
<evidence type="ECO:0000256" key="6">
    <source>
        <dbReference type="SAM" id="Phobius"/>
    </source>
</evidence>
<organism evidence="8 9">
    <name type="scientific">Ligilactobacillus animalis</name>
    <dbReference type="NCBI Taxonomy" id="1605"/>
    <lineage>
        <taxon>Bacteria</taxon>
        <taxon>Bacillati</taxon>
        <taxon>Bacillota</taxon>
        <taxon>Bacilli</taxon>
        <taxon>Lactobacillales</taxon>
        <taxon>Lactobacillaceae</taxon>
        <taxon>Ligilactobacillus</taxon>
    </lineage>
</organism>
<keyword evidence="6" id="KW-0472">Membrane</keyword>
<evidence type="ECO:0000256" key="1">
    <source>
        <dbReference type="ARBA" id="ARBA00022512"/>
    </source>
</evidence>
<evidence type="ECO:0000256" key="5">
    <source>
        <dbReference type="SAM" id="MobiDB-lite"/>
    </source>
</evidence>
<feature type="compositionally biased region" description="Low complexity" evidence="5">
    <location>
        <begin position="99"/>
        <end position="110"/>
    </location>
</feature>
<dbReference type="PROSITE" id="PS50847">
    <property type="entry name" value="GRAM_POS_ANCHORING"/>
    <property type="match status" value="1"/>
</dbReference>
<keyword evidence="4" id="KW-0572">Peptidoglycan-anchor</keyword>
<keyword evidence="2" id="KW-0964">Secreted</keyword>
<accession>A0AAJ6K4K2</accession>
<dbReference type="InterPro" id="IPR005877">
    <property type="entry name" value="YSIRK_signal_dom"/>
</dbReference>
<dbReference type="EMBL" id="CP123751">
    <property type="protein sequence ID" value="WHQ79793.1"/>
    <property type="molecule type" value="Genomic_DNA"/>
</dbReference>
<dbReference type="NCBIfam" id="TIGR02331">
    <property type="entry name" value="rib_alpha"/>
    <property type="match status" value="7"/>
</dbReference>
<keyword evidence="1" id="KW-0134">Cell wall</keyword>
<keyword evidence="3" id="KW-0732">Signal</keyword>
<feature type="compositionally biased region" description="Low complexity" evidence="5">
    <location>
        <begin position="168"/>
        <end position="187"/>
    </location>
</feature>
<feature type="region of interest" description="Disordered" evidence="5">
    <location>
        <begin position="50"/>
        <end position="194"/>
    </location>
</feature>
<protein>
    <submittedName>
        <fullName evidence="8">Rib/alpha-like domain-containing protein</fullName>
    </submittedName>
</protein>
<dbReference type="Pfam" id="PF04650">
    <property type="entry name" value="YSIRK_signal"/>
    <property type="match status" value="1"/>
</dbReference>
<evidence type="ECO:0000259" key="7">
    <source>
        <dbReference type="PROSITE" id="PS50847"/>
    </source>
</evidence>
<dbReference type="InterPro" id="IPR059115">
    <property type="entry name" value="Rib"/>
</dbReference>
<sequence>MLSKNNYQLQAQKLEAKQQHFAIKKLTIGVASVLISSTFAMYAGSHTAMAAETAPQSDTASEKTDSNKQNMKKEVVLNSAKPETTRETPAKSTAEVSSTEPVAAASTAKATETEHSQVESQPQAKPATTASSSAVVSKPQENANVQPQSKPTVTTTPVGSAPKATENAVAQPTQTAPTQVTPAVQTQKSPQWQADATKAVDNKTGLYTPQLSYNAKWYSMSVDPGRLTPDVMKGNSIPFTAVNHRSNATAILSVDYKFRIQLDDRLVDKVADISISPADTVNEVVHFKRVYNDAQKPTNIWEANVVYKQGGIFGGLFTSAGKATMARNGKIMLNDTLDNIYPKLPNIAKSPLVYNAYVYDNSSRTALLSTNNEGYIVGPNDPLAKVPVTSDFGGKFMGANSTVSYDPSVGKNGALVVYYQAEKSSMWSYNSDWKFKLHYAIDRALLPYIEKNNGAYTVELDKAADGWGADGSYGFEQVTDPKTGKSLWKRIAYLSRLEHKVADLPLNLDGTGVFDPTNMADYVQFNSSVSIAGRPVMVRLVYHLNKKPEDIYTDMLKKGTAGGNLLFSQYYGDSSDTMQNYSLATSMLTFNDSDGDTLPDLKEESVFTNPHVSMPNVSNAYGTENKVHGQLVFSNVEKNTQHVTVENKTGKVLGETDVQPVRFNGLAKALPFEVELTGNALAANSNLVVRVASKFDGNGESTENEVPQETALKVKVGPVAASGFTYPLNAVFLQDPKELIANVKELPANATYTFVKKPDLSTSGMKNAVVKVSFPDEYDPNYHHEMEVNVPVNVEDIDLKAGKFTLKPLVMHVNEVNDDMRPLPVEELQSWQETGGKKTLSGDPLWSLVKSVTWSQSPSTKLAGTAQGVVTVTTKDDKTTLANVPVNIIGATAKQGVKTPWGTSVKAQDMIANTTELAQFGKVTPLTYTWKTPLNVTPTENEAHVVHNTVVVDYGDKTMQEVLVTVTVGASLASKFKAPLDQVTVHYGQNLDPATVLTSEQKAQAKVSKVTFNAPVVTTGLGNKQVATTLTFEDGSTASMLLPVQVLGATAKTGVKTAWNVLPAAQALVDNVSALAQYTPTYTWQSQPNVTPGKNQPHVVSGVVNVTYPDKVVQAVPVTLAVGRSQATVFDEATTGKIVPVVVNHGATVATTDALQALTPESRKQFAVAQATFTTPVETTTDGTKNVPATLTFADTSTTTAAVPVKVVGATVKSPVETEWGKVPDAASVVADTAELQPFGATYSWGLAPVTTPSAKEDHKVMGQLLVTYRDGAKQILPVTVTVKKSAGEEFMVARDHLVLQPLTVNYGATVMADAANKALTPTEKVNLKVADVNFKNTVDTLTVGESLQPVQVSFTDGSTLETNVPVEVVGAVAKQGISTPWGTKVAAKQLVANADNLAQFGSKDHPVMYQWLSEPVVTPTKEQNHTVSGVVTVTYGDGAKQQLPVSFAVEPSAAEKLMENTRQVYVPLTVNYGAKVDPTQALSEVSAEMQQQLKLATAKFTVPVQTTELGTKNYPATLSFTDGSNMTAQLPVKVVGAQVKPVVKTTWGVLPDASTVVSDPAELTKFSPTYTWKASPVTTPTPEQSHQTTGTLQVTFADGAKQEVPVSLTVALSMAEVAAKVLQTQLVEEDLNTNVPATDAAKGLTAETKQKYSVTAASFDQVVDTSKVGEKDYTATVSFADGSTTKLPLTVRVVSQAEKYAPVAKQDLTAKVSEVLEPAKLLDPSVSLPTGTKASWKTPVDTAKAGHQTGELVVTYPDGSKDLVPVAVKVGTDAQALTPKAKADLKVALGGKLLPEEVLDPSVALPTGTKLSWKMPVDTTKAGHQIGELEVTYPDGSQDEVSVPVKVGTDAQGLTPKAKANVEVALGSKLTPEEVLDPSVTLPTGTKLNWKTPVDTTKAGHPNDELEVLYPDGSKDLVEVSVKVGTDAQATTPKAKTNLEVSLGSKLTPEEVLDPSVTLPTGTKLNWKTPVNTTKAGHQTGELEVTYPDGSKDLVKVPVKVGTDGQAVTPKAKVNLEVSLGSKLTPEEVLDPSVTLPTGTKVSWKRPVDTTKAGHQTGELEITYPDGSKDLVKVPVKVGTDGQAVTPKAKANLEVSLGSKLTPEEVLDPSVTLPTGTKLNWKTPVDTTKAGHQTGELEVTYPDGSQDLVKVSVKVGTDADLNDLLAKVGVVIKLHEKVAPQQLLVATDKLPKGTQFVWAKAVDADVTGNQTGEVKVVYPDKSSDVVDVTVKVQSVADQFTPTAVKNLVVTKGTKLVLADLVTGTLPAGSQLNWAVPVDTEKLGTQLGKLEVMYADGSKDKVNVSAKVVDVTKAVKMTHEVDHPQAKVVKKVVSTRQVGHKQHAVATVGNNKQVLPQTGETTSKNTSLLGLVLLMLLGLFNFGVSYDKKKH</sequence>
<feature type="compositionally biased region" description="Basic and acidic residues" evidence="5">
    <location>
        <begin position="60"/>
        <end position="75"/>
    </location>
</feature>
<reference evidence="8" key="1">
    <citation type="submission" date="2023-04" db="EMBL/GenBank/DDBJ databases">
        <title>Four porcine-derived lactic acid bacteria strains analyses and their evaluation as potential probiotics based on genomics.</title>
        <authorList>
            <person name="Niu D."/>
        </authorList>
    </citation>
    <scope>NUCLEOTIDE SEQUENCE</scope>
    <source>
        <strain evidence="8">ZSB1</strain>
    </source>
</reference>
<dbReference type="Proteomes" id="UP001238155">
    <property type="component" value="Chromosome"/>
</dbReference>
<evidence type="ECO:0000256" key="2">
    <source>
        <dbReference type="ARBA" id="ARBA00022525"/>
    </source>
</evidence>
<keyword evidence="6" id="KW-0812">Transmembrane</keyword>
<dbReference type="Pfam" id="PF00746">
    <property type="entry name" value="Gram_pos_anchor"/>
    <property type="match status" value="1"/>
</dbReference>